<evidence type="ECO:0000256" key="2">
    <source>
        <dbReference type="SAM" id="SignalP"/>
    </source>
</evidence>
<dbReference type="AlphaFoldDB" id="A0A059FSF0"/>
<feature type="chain" id="PRO_5001572805" evidence="2">
    <location>
        <begin position="23"/>
        <end position="212"/>
    </location>
</feature>
<feature type="region of interest" description="Disordered" evidence="1">
    <location>
        <begin position="176"/>
        <end position="212"/>
    </location>
</feature>
<feature type="compositionally biased region" description="Pro residues" evidence="1">
    <location>
        <begin position="192"/>
        <end position="205"/>
    </location>
</feature>
<keyword evidence="3" id="KW-0449">Lipoprotein</keyword>
<keyword evidence="4" id="KW-1185">Reference proteome</keyword>
<proteinExistence type="predicted"/>
<evidence type="ECO:0000313" key="3">
    <source>
        <dbReference type="EMBL" id="KCZ93579.1"/>
    </source>
</evidence>
<name>A0A059FSF0_9PROT</name>
<reference evidence="3 4" key="1">
    <citation type="submission" date="2013-04" db="EMBL/GenBank/DDBJ databases">
        <title>Hyphomonas hirschiana VP5 Genome Sequencing.</title>
        <authorList>
            <person name="Lai Q."/>
            <person name="Shao Z."/>
        </authorList>
    </citation>
    <scope>NUCLEOTIDE SEQUENCE [LARGE SCALE GENOMIC DNA]</scope>
    <source>
        <strain evidence="3 4">VP5</strain>
    </source>
</reference>
<accession>A0A059FSF0</accession>
<protein>
    <submittedName>
        <fullName evidence="3">Putative lipoprotein</fullName>
    </submittedName>
</protein>
<organism evidence="3 4">
    <name type="scientific">Hyphomonas hirschiana VP5</name>
    <dbReference type="NCBI Taxonomy" id="1280951"/>
    <lineage>
        <taxon>Bacteria</taxon>
        <taxon>Pseudomonadati</taxon>
        <taxon>Pseudomonadota</taxon>
        <taxon>Alphaproteobacteria</taxon>
        <taxon>Hyphomonadales</taxon>
        <taxon>Hyphomonadaceae</taxon>
        <taxon>Hyphomonas</taxon>
    </lineage>
</organism>
<sequence length="212" mass="22621">MELLMTLSKMPAKLLAGGLALAALGMAACTSIPNDMTVGQYCANPDKADEDVCRLKVEIDGQSTALADTNLRMSEAFNLVGEAQTAADEAKADAAAAMAKAEEALAKEDAMLCETRTIQKSNVGTCREGYTLTSCTQTRFTTRAGGPSILREINDQQCRFNDRVLEMQVRCCGMASAAPQPADETVDEQMPEPVPPPAAEPPPETEPNTLQY</sequence>
<dbReference type="PATRIC" id="fig|1280951.3.peg.1874"/>
<comment type="caution">
    <text evidence="3">The sequence shown here is derived from an EMBL/GenBank/DDBJ whole genome shotgun (WGS) entry which is preliminary data.</text>
</comment>
<dbReference type="Proteomes" id="UP000025061">
    <property type="component" value="Unassembled WGS sequence"/>
</dbReference>
<evidence type="ECO:0000313" key="4">
    <source>
        <dbReference type="Proteomes" id="UP000025061"/>
    </source>
</evidence>
<gene>
    <name evidence="3" type="ORF">HHI_09292</name>
</gene>
<feature type="signal peptide" evidence="2">
    <location>
        <begin position="1"/>
        <end position="22"/>
    </location>
</feature>
<keyword evidence="2" id="KW-0732">Signal</keyword>
<evidence type="ECO:0000256" key="1">
    <source>
        <dbReference type="SAM" id="MobiDB-lite"/>
    </source>
</evidence>
<dbReference type="EMBL" id="ARYI01000007">
    <property type="protein sequence ID" value="KCZ93579.1"/>
    <property type="molecule type" value="Genomic_DNA"/>
</dbReference>